<dbReference type="EMBL" id="MU795010">
    <property type="protein sequence ID" value="KAJ3812864.1"/>
    <property type="molecule type" value="Genomic_DNA"/>
</dbReference>
<gene>
    <name evidence="1" type="ORF">F5876DRAFT_74456</name>
</gene>
<sequence>MFIIPGPNKPKIIDSFTFRSLQHLSALQKENNGKGLAMWDAITDTIIYAHILFLLAMADAVGLVDLDGRATHHCVHACRIGCPMKGRHKPGTPHYNQVHLRPNGPLPPECAHGDVDIRNLERPSVQQYYEDLDKVIQSPGPTTYEANRKATGISKPSILLGLSQDLMIPVPRCFSVDHMHHLGLNFGELLISLWRGKLDCGRTDDKSTWTWATLTGETWEKHGKLVANARKYFPSSFHRPPRNPAEKIHSGFKATEYFLYIFGLGPGFFRAVLPRENWISLCKGLHGARSMLQRSITGREAQEARVQLIQFVEEYEAMYYQRRTDRMHFCRPCVHTLVHLPSEMIRIGPGAVSSQYTLERLIGDLGQSIRQPSNPFSNLAQQALTRCRINALKNMCPELDPKSIPHQPKGSLDMGNGYLLLRPRKRWPSVLLSPEIDAFEKAGLFINHIRKWGRLCLPNGQVARSLYNESNKTRADIRVTRNVKVRVDGVKTYAEVQYYFLYALDPEQPDKLTAYALVSLYSDPLNDLLVESHNELWACFYRGNFGLRVINTQNILSTVSMQPLPQIPGDPEGLWFVVEKTGIDDSEIIGGDELGGVFDI</sequence>
<name>A0ACC1U869_9AGAR</name>
<keyword evidence="2" id="KW-1185">Reference proteome</keyword>
<accession>A0ACC1U869</accession>
<reference evidence="1" key="1">
    <citation type="submission" date="2022-09" db="EMBL/GenBank/DDBJ databases">
        <title>A Global Phylogenomic Analysis of the Shiitake Genus Lentinula.</title>
        <authorList>
            <consortium name="DOE Joint Genome Institute"/>
            <person name="Sierra-Patev S."/>
            <person name="Min B."/>
            <person name="Naranjo-Ortiz M."/>
            <person name="Looney B."/>
            <person name="Konkel Z."/>
            <person name="Slot J.C."/>
            <person name="Sakamoto Y."/>
            <person name="Steenwyk J.L."/>
            <person name="Rokas A."/>
            <person name="Carro J."/>
            <person name="Camarero S."/>
            <person name="Ferreira P."/>
            <person name="Molpeceres G."/>
            <person name="Ruiz-Duenas F.J."/>
            <person name="Serrano A."/>
            <person name="Henrissat B."/>
            <person name="Drula E."/>
            <person name="Hughes K.W."/>
            <person name="Mata J.L."/>
            <person name="Ishikawa N.K."/>
            <person name="Vargas-Isla R."/>
            <person name="Ushijima S."/>
            <person name="Smith C.A."/>
            <person name="Ahrendt S."/>
            <person name="Andreopoulos W."/>
            <person name="He G."/>
            <person name="Labutti K."/>
            <person name="Lipzen A."/>
            <person name="Ng V."/>
            <person name="Riley R."/>
            <person name="Sandor L."/>
            <person name="Barry K."/>
            <person name="Martinez A.T."/>
            <person name="Xiao Y."/>
            <person name="Gibbons J.G."/>
            <person name="Terashima K."/>
            <person name="Grigoriev I.V."/>
            <person name="Hibbett D.S."/>
        </authorList>
    </citation>
    <scope>NUCLEOTIDE SEQUENCE</scope>
    <source>
        <strain evidence="1">TMI1499</strain>
    </source>
</reference>
<evidence type="ECO:0000313" key="2">
    <source>
        <dbReference type="Proteomes" id="UP001163835"/>
    </source>
</evidence>
<proteinExistence type="predicted"/>
<dbReference type="Proteomes" id="UP001163835">
    <property type="component" value="Unassembled WGS sequence"/>
</dbReference>
<protein>
    <submittedName>
        <fullName evidence="1">Uncharacterized protein</fullName>
    </submittedName>
</protein>
<comment type="caution">
    <text evidence="1">The sequence shown here is derived from an EMBL/GenBank/DDBJ whole genome shotgun (WGS) entry which is preliminary data.</text>
</comment>
<organism evidence="1 2">
    <name type="scientific">Lentinula aff. lateritia</name>
    <dbReference type="NCBI Taxonomy" id="2804960"/>
    <lineage>
        <taxon>Eukaryota</taxon>
        <taxon>Fungi</taxon>
        <taxon>Dikarya</taxon>
        <taxon>Basidiomycota</taxon>
        <taxon>Agaricomycotina</taxon>
        <taxon>Agaricomycetes</taxon>
        <taxon>Agaricomycetidae</taxon>
        <taxon>Agaricales</taxon>
        <taxon>Marasmiineae</taxon>
        <taxon>Omphalotaceae</taxon>
        <taxon>Lentinula</taxon>
    </lineage>
</organism>
<evidence type="ECO:0000313" key="1">
    <source>
        <dbReference type="EMBL" id="KAJ3812864.1"/>
    </source>
</evidence>